<organism evidence="9 10">
    <name type="scientific">Sphingobium subterraneum</name>
    <dbReference type="NCBI Taxonomy" id="627688"/>
    <lineage>
        <taxon>Bacteria</taxon>
        <taxon>Pseudomonadati</taxon>
        <taxon>Pseudomonadota</taxon>
        <taxon>Alphaproteobacteria</taxon>
        <taxon>Sphingomonadales</taxon>
        <taxon>Sphingomonadaceae</taxon>
        <taxon>Sphingobium</taxon>
    </lineage>
</organism>
<comment type="subcellular location">
    <subcellularLocation>
        <location evidence="1">Cell membrane</location>
        <topology evidence="1">Multi-pass membrane protein</topology>
    </subcellularLocation>
</comment>
<feature type="transmembrane region" description="Helical" evidence="8">
    <location>
        <begin position="89"/>
        <end position="108"/>
    </location>
</feature>
<reference evidence="9 10" key="1">
    <citation type="submission" date="2020-08" db="EMBL/GenBank/DDBJ databases">
        <title>Genomic Encyclopedia of Type Strains, Phase IV (KMG-IV): sequencing the most valuable type-strain genomes for metagenomic binning, comparative biology and taxonomic classification.</title>
        <authorList>
            <person name="Goeker M."/>
        </authorList>
    </citation>
    <scope>NUCLEOTIDE SEQUENCE [LARGE SCALE GENOMIC DNA]</scope>
    <source>
        <strain evidence="9 10">DSM 102255</strain>
    </source>
</reference>
<dbReference type="GO" id="GO:0009103">
    <property type="term" value="P:lipopolysaccharide biosynthetic process"/>
    <property type="evidence" value="ECO:0007669"/>
    <property type="project" value="UniProtKB-ARBA"/>
</dbReference>
<dbReference type="EMBL" id="JACIJP010000002">
    <property type="protein sequence ID" value="MBB6123926.1"/>
    <property type="molecule type" value="Genomic_DNA"/>
</dbReference>
<dbReference type="RefSeq" id="WP_184079454.1">
    <property type="nucleotide sequence ID" value="NZ_JACIJP010000002.1"/>
</dbReference>
<keyword evidence="5 8" id="KW-0812">Transmembrane</keyword>
<feature type="transmembrane region" description="Helical" evidence="8">
    <location>
        <begin position="114"/>
        <end position="132"/>
    </location>
</feature>
<keyword evidence="4 9" id="KW-0808">Transferase</keyword>
<keyword evidence="7 8" id="KW-0472">Membrane</keyword>
<dbReference type="InterPro" id="IPR050297">
    <property type="entry name" value="LipidA_mod_glycosyltrf_83"/>
</dbReference>
<keyword evidence="10" id="KW-1185">Reference proteome</keyword>
<accession>A0A841J328</accession>
<dbReference type="AlphaFoldDB" id="A0A841J328"/>
<feature type="transmembrane region" description="Helical" evidence="8">
    <location>
        <begin position="20"/>
        <end position="43"/>
    </location>
</feature>
<feature type="transmembrane region" description="Helical" evidence="8">
    <location>
        <begin position="328"/>
        <end position="349"/>
    </location>
</feature>
<feature type="transmembrane region" description="Helical" evidence="8">
    <location>
        <begin position="355"/>
        <end position="375"/>
    </location>
</feature>
<feature type="transmembrane region" description="Helical" evidence="8">
    <location>
        <begin position="215"/>
        <end position="235"/>
    </location>
</feature>
<dbReference type="PANTHER" id="PTHR33908">
    <property type="entry name" value="MANNOSYLTRANSFERASE YKCB-RELATED"/>
    <property type="match status" value="1"/>
</dbReference>
<evidence type="ECO:0000256" key="2">
    <source>
        <dbReference type="ARBA" id="ARBA00022475"/>
    </source>
</evidence>
<evidence type="ECO:0000256" key="1">
    <source>
        <dbReference type="ARBA" id="ARBA00004651"/>
    </source>
</evidence>
<name>A0A841J328_9SPHN</name>
<evidence type="ECO:0000256" key="6">
    <source>
        <dbReference type="ARBA" id="ARBA00022989"/>
    </source>
</evidence>
<evidence type="ECO:0000313" key="10">
    <source>
        <dbReference type="Proteomes" id="UP000552700"/>
    </source>
</evidence>
<feature type="transmembrane region" description="Helical" evidence="8">
    <location>
        <begin position="382"/>
        <end position="399"/>
    </location>
</feature>
<evidence type="ECO:0000256" key="8">
    <source>
        <dbReference type="SAM" id="Phobius"/>
    </source>
</evidence>
<comment type="caution">
    <text evidence="9">The sequence shown here is derived from an EMBL/GenBank/DDBJ whole genome shotgun (WGS) entry which is preliminary data.</text>
</comment>
<protein>
    <submittedName>
        <fullName evidence="9">4-amino-4-deoxy-L-arabinose transferase-like glycosyltransferase</fullName>
    </submittedName>
</protein>
<gene>
    <name evidence="9" type="ORF">FHS92_001655</name>
</gene>
<feature type="transmembrane region" description="Helical" evidence="8">
    <location>
        <begin position="139"/>
        <end position="160"/>
    </location>
</feature>
<sequence>MTRRSANFGVGTPGIRWRAVALALFALVLGLAISHSIGISFIIDDRHFALAARQWAEHAPYVGKTHWELRNAIVLPLALLMRIWPDDPLVFFLLPAVYFVGFFLLFFSFFPKRIGWGASLLAAALLLATPIVRDYGGRFYPDFIELFWVGSALMLLYRAWELRDIGHRAGQRRWLLAASGLATALAIMTRETAAWMVLLYGWLLLRGRPFSRGDVLMVAAGAAPLLVADWLFLYAKTGDILYRFHVITAHTDIPSAHLRGGVYRGQVLLNPDLAARWTVDGPIYVHWAINPILYFFLDIRYCLLWWWSAIVACVAWRSGGIPRQYRGLLWALVVVAVVAFVFPTYVLMVSQRPRYYLVTLCCVALIGGILGAELWRQGRVRWLLKLLLAVQIVVMLVSLDMRSSRMTLPWAAADLVKETREPVYMRADLAEAVYWAVPRATFARFVRVGKTPVGHKELTVEDWIAARKTHAKVPPPLEGCWARSDVRNIYRTGWKATLYHLTNSVGLPVKSLHKLDFRLILHRKVSDAPCPAGRAQSAPPPI</sequence>
<evidence type="ECO:0000313" key="9">
    <source>
        <dbReference type="EMBL" id="MBB6123926.1"/>
    </source>
</evidence>
<dbReference type="GO" id="GO:0016763">
    <property type="term" value="F:pentosyltransferase activity"/>
    <property type="evidence" value="ECO:0007669"/>
    <property type="project" value="TreeGrafter"/>
</dbReference>
<evidence type="ECO:0000256" key="5">
    <source>
        <dbReference type="ARBA" id="ARBA00022692"/>
    </source>
</evidence>
<proteinExistence type="predicted"/>
<dbReference type="PANTHER" id="PTHR33908:SF11">
    <property type="entry name" value="MEMBRANE PROTEIN"/>
    <property type="match status" value="1"/>
</dbReference>
<evidence type="ECO:0000256" key="7">
    <source>
        <dbReference type="ARBA" id="ARBA00023136"/>
    </source>
</evidence>
<dbReference type="Proteomes" id="UP000552700">
    <property type="component" value="Unassembled WGS sequence"/>
</dbReference>
<keyword evidence="3" id="KW-0328">Glycosyltransferase</keyword>
<evidence type="ECO:0000256" key="3">
    <source>
        <dbReference type="ARBA" id="ARBA00022676"/>
    </source>
</evidence>
<keyword evidence="2" id="KW-1003">Cell membrane</keyword>
<keyword evidence="6 8" id="KW-1133">Transmembrane helix</keyword>
<dbReference type="GO" id="GO:0005886">
    <property type="term" value="C:plasma membrane"/>
    <property type="evidence" value="ECO:0007669"/>
    <property type="project" value="UniProtKB-SubCell"/>
</dbReference>
<evidence type="ECO:0000256" key="4">
    <source>
        <dbReference type="ARBA" id="ARBA00022679"/>
    </source>
</evidence>
<feature type="transmembrane region" description="Helical" evidence="8">
    <location>
        <begin position="180"/>
        <end position="203"/>
    </location>
</feature>